<dbReference type="InterPro" id="IPR001214">
    <property type="entry name" value="SET_dom"/>
</dbReference>
<organism evidence="7 8">
    <name type="scientific">Coccomyxa subellipsoidea</name>
    <dbReference type="NCBI Taxonomy" id="248742"/>
    <lineage>
        <taxon>Eukaryota</taxon>
        <taxon>Viridiplantae</taxon>
        <taxon>Chlorophyta</taxon>
        <taxon>core chlorophytes</taxon>
        <taxon>Trebouxiophyceae</taxon>
        <taxon>Trebouxiophyceae incertae sedis</taxon>
        <taxon>Coccomyxaceae</taxon>
        <taxon>Coccomyxa</taxon>
    </lineage>
</organism>
<feature type="domain" description="SET" evidence="6">
    <location>
        <begin position="36"/>
        <end position="260"/>
    </location>
</feature>
<dbReference type="Gene3D" id="3.90.1410.10">
    <property type="entry name" value="set domain protein methyltransferase, domain 1"/>
    <property type="match status" value="1"/>
</dbReference>
<feature type="compositionally biased region" description="Basic and acidic residues" evidence="4">
    <location>
        <begin position="379"/>
        <end position="391"/>
    </location>
</feature>
<evidence type="ECO:0000259" key="6">
    <source>
        <dbReference type="PROSITE" id="PS50280"/>
    </source>
</evidence>
<evidence type="ECO:0000256" key="5">
    <source>
        <dbReference type="SAM" id="SignalP"/>
    </source>
</evidence>
<keyword evidence="3" id="KW-0949">S-adenosyl-L-methionine</keyword>
<evidence type="ECO:0000313" key="8">
    <source>
        <dbReference type="Proteomes" id="UP001491310"/>
    </source>
</evidence>
<dbReference type="InterPro" id="IPR036464">
    <property type="entry name" value="Rubisco_LSMT_subst-bd_sf"/>
</dbReference>
<dbReference type="EMBL" id="JALJOT010000010">
    <property type="protein sequence ID" value="KAK9906816.1"/>
    <property type="molecule type" value="Genomic_DNA"/>
</dbReference>
<keyword evidence="2" id="KW-0808">Transferase</keyword>
<name>A0ABR2YK41_9CHLO</name>
<comment type="caution">
    <text evidence="7">The sequence shown here is derived from an EMBL/GenBank/DDBJ whole genome shotgun (WGS) entry which is preliminary data.</text>
</comment>
<dbReference type="CDD" id="cd10527">
    <property type="entry name" value="SET_LSMT"/>
    <property type="match status" value="1"/>
</dbReference>
<dbReference type="Pfam" id="PF00856">
    <property type="entry name" value="SET"/>
    <property type="match status" value="1"/>
</dbReference>
<dbReference type="InterPro" id="IPR046341">
    <property type="entry name" value="SET_dom_sf"/>
</dbReference>
<reference evidence="7 8" key="1">
    <citation type="journal article" date="2024" name="Nat. Commun.">
        <title>Phylogenomics reveals the evolutionary origins of lichenization in chlorophyte algae.</title>
        <authorList>
            <person name="Puginier C."/>
            <person name="Libourel C."/>
            <person name="Otte J."/>
            <person name="Skaloud P."/>
            <person name="Haon M."/>
            <person name="Grisel S."/>
            <person name="Petersen M."/>
            <person name="Berrin J.G."/>
            <person name="Delaux P.M."/>
            <person name="Dal Grande F."/>
            <person name="Keller J."/>
        </authorList>
    </citation>
    <scope>NUCLEOTIDE SEQUENCE [LARGE SCALE GENOMIC DNA]</scope>
    <source>
        <strain evidence="7 8">SAG 216-7</strain>
    </source>
</reference>
<sequence length="391" mass="42981">MSKSPWQLFCVVIVISLPLTQQLTLLEWIESKGGHAHLSVGPVNAAGLRGTLATRDIAEGETFVYIPKELIVEFGAPAHNKPPENAARLLARQRKDPAWHAAFLPYWRSLPAPGSSAIFCKEVFTEHHIALLQDAEMAGVVREEVGVAKQVFNGSSKWWQRWLGQAPPVSLQGILSEGTAHNISWEEFAHTTCYVGAYGFGCRGVWGSRQVCMVPLLDMINHASPETANAIVHQDEGNGSYGCTATQAIKAGEEVTQTYSAAALRSDYTLLHYGFALDLERPLLAGLDHIAGFEYPDDDLYLQHQSLMSHDEVARLNSILASFPTSEAADLQLLHGSSALHDGERQVLQFRIQRKRALRNMLGQIQRQLQQTGGGTGELEDRTSGEGHLEL</sequence>
<keyword evidence="1" id="KW-0489">Methyltransferase</keyword>
<evidence type="ECO:0000256" key="2">
    <source>
        <dbReference type="ARBA" id="ARBA00022679"/>
    </source>
</evidence>
<dbReference type="PANTHER" id="PTHR13271">
    <property type="entry name" value="UNCHARACTERIZED PUTATIVE METHYLTRANSFERASE"/>
    <property type="match status" value="1"/>
</dbReference>
<feature type="signal peptide" evidence="5">
    <location>
        <begin position="1"/>
        <end position="22"/>
    </location>
</feature>
<protein>
    <recommendedName>
        <fullName evidence="6">SET domain-containing protein</fullName>
    </recommendedName>
</protein>
<evidence type="ECO:0000313" key="7">
    <source>
        <dbReference type="EMBL" id="KAK9906816.1"/>
    </source>
</evidence>
<accession>A0ABR2YK41</accession>
<gene>
    <name evidence="7" type="ORF">WJX75_008486</name>
</gene>
<dbReference type="SUPFAM" id="SSF82199">
    <property type="entry name" value="SET domain"/>
    <property type="match status" value="1"/>
</dbReference>
<keyword evidence="8" id="KW-1185">Reference proteome</keyword>
<keyword evidence="5" id="KW-0732">Signal</keyword>
<dbReference type="PROSITE" id="PS50280">
    <property type="entry name" value="SET"/>
    <property type="match status" value="1"/>
</dbReference>
<proteinExistence type="predicted"/>
<evidence type="ECO:0000256" key="4">
    <source>
        <dbReference type="SAM" id="MobiDB-lite"/>
    </source>
</evidence>
<evidence type="ECO:0000256" key="1">
    <source>
        <dbReference type="ARBA" id="ARBA00022603"/>
    </source>
</evidence>
<dbReference type="PANTHER" id="PTHR13271:SF151">
    <property type="entry name" value="SET DOMAIN-CONTAINING PROTEIN 4"/>
    <property type="match status" value="1"/>
</dbReference>
<feature type="chain" id="PRO_5046342240" description="SET domain-containing protein" evidence="5">
    <location>
        <begin position="23"/>
        <end position="391"/>
    </location>
</feature>
<dbReference type="Proteomes" id="UP001491310">
    <property type="component" value="Unassembled WGS sequence"/>
</dbReference>
<evidence type="ECO:0000256" key="3">
    <source>
        <dbReference type="ARBA" id="ARBA00022691"/>
    </source>
</evidence>
<dbReference type="InterPro" id="IPR050600">
    <property type="entry name" value="SETD3_SETD6_MTase"/>
</dbReference>
<feature type="region of interest" description="Disordered" evidence="4">
    <location>
        <begin position="368"/>
        <end position="391"/>
    </location>
</feature>
<dbReference type="SUPFAM" id="SSF81822">
    <property type="entry name" value="RuBisCo LSMT C-terminal, substrate-binding domain"/>
    <property type="match status" value="1"/>
</dbReference>